<keyword evidence="10 19" id="KW-0406">Ion transport</keyword>
<dbReference type="GO" id="GO:0016323">
    <property type="term" value="C:basolateral plasma membrane"/>
    <property type="evidence" value="ECO:0007669"/>
    <property type="project" value="UniProtKB-SubCell"/>
</dbReference>
<evidence type="ECO:0000256" key="2">
    <source>
        <dbReference type="ARBA" id="ARBA00010993"/>
    </source>
</evidence>
<gene>
    <name evidence="23" type="ORF">QTO34_009069</name>
</gene>
<evidence type="ECO:0000259" key="22">
    <source>
        <dbReference type="Pfam" id="PF07565"/>
    </source>
</evidence>
<name>A0AA40HH25_CNENI</name>
<dbReference type="InterPro" id="IPR003020">
    <property type="entry name" value="HCO3_transpt_euk"/>
</dbReference>
<dbReference type="FunFam" id="3.40.930.10:FF:000015">
    <property type="entry name" value="Anion exchange protein"/>
    <property type="match status" value="1"/>
</dbReference>
<comment type="catalytic activity">
    <reaction evidence="15">
        <text>hydrogencarbonate(in) + chloride(out) = hydrogencarbonate(out) + chloride(in)</text>
        <dbReference type="Rhea" id="RHEA:72363"/>
        <dbReference type="ChEBI" id="CHEBI:17544"/>
        <dbReference type="ChEBI" id="CHEBI:17996"/>
    </reaction>
</comment>
<feature type="transmembrane region" description="Helical" evidence="19">
    <location>
        <begin position="594"/>
        <end position="615"/>
    </location>
</feature>
<evidence type="ECO:0000313" key="24">
    <source>
        <dbReference type="Proteomes" id="UP001177744"/>
    </source>
</evidence>
<feature type="transmembrane region" description="Helical" evidence="19">
    <location>
        <begin position="772"/>
        <end position="795"/>
    </location>
</feature>
<keyword evidence="13" id="KW-0325">Glycoprotein</keyword>
<feature type="region of interest" description="Disordered" evidence="20">
    <location>
        <begin position="977"/>
        <end position="1023"/>
    </location>
</feature>
<keyword evidence="11 19" id="KW-0472">Membrane</keyword>
<dbReference type="NCBIfam" id="TIGR00834">
    <property type="entry name" value="ae"/>
    <property type="match status" value="1"/>
</dbReference>
<evidence type="ECO:0000256" key="17">
    <source>
        <dbReference type="ARBA" id="ARBA00062575"/>
    </source>
</evidence>
<evidence type="ECO:0000256" key="19">
    <source>
        <dbReference type="RuleBase" id="RU362035"/>
    </source>
</evidence>
<comment type="similarity">
    <text evidence="2 19">Belongs to the anion exchanger (TC 2.A.31) family.</text>
</comment>
<keyword evidence="4" id="KW-1003">Cell membrane</keyword>
<dbReference type="Gene3D" id="1.10.287.570">
    <property type="entry name" value="Helical hairpin bin"/>
    <property type="match status" value="1"/>
</dbReference>
<reference evidence="23" key="1">
    <citation type="submission" date="2023-06" db="EMBL/GenBank/DDBJ databases">
        <title>Reference genome for the Northern bat (Eptesicus nilssonii), a most northern bat species.</title>
        <authorList>
            <person name="Laine V.N."/>
            <person name="Pulliainen A.T."/>
            <person name="Lilley T.M."/>
        </authorList>
    </citation>
    <scope>NUCLEOTIDE SEQUENCE</scope>
    <source>
        <strain evidence="23">BLF_Eptnil</strain>
        <tissue evidence="23">Kidney</tissue>
    </source>
</reference>
<organism evidence="23 24">
    <name type="scientific">Cnephaeus nilssonii</name>
    <name type="common">Northern bat</name>
    <name type="synonym">Eptesicus nilssonii</name>
    <dbReference type="NCBI Taxonomy" id="3371016"/>
    <lineage>
        <taxon>Eukaryota</taxon>
        <taxon>Metazoa</taxon>
        <taxon>Chordata</taxon>
        <taxon>Craniata</taxon>
        <taxon>Vertebrata</taxon>
        <taxon>Euteleostomi</taxon>
        <taxon>Mammalia</taxon>
        <taxon>Eutheria</taxon>
        <taxon>Laurasiatheria</taxon>
        <taxon>Chiroptera</taxon>
        <taxon>Yangochiroptera</taxon>
        <taxon>Vespertilionidae</taxon>
        <taxon>Cnephaeus</taxon>
    </lineage>
</organism>
<sequence>MGDSQEEYEEGLEEILEQEEYEDPGVPVPQVEEPEAHLTEPTATDYHQTTSQPGTHEVYVELHELVMDGKNQELQWMEAARWVRLEENLGEDGAWGRPHLSYLTFWSLLELQRAFAKGTVLLNLPETSLAGVANQLLDQFIYEEQIRPQDRDELLRVLLLKHSHAGDLEGLGGVKPTVVTRSGSPPSLCSPNTPRWRLSYSVNREGGTAGHSPSGILEKIPPDSEATLVLVGRASFLERPVLGFVRLQEATELEDAVQLRVPVRFLLVLLGPEASHIDYTQLGRAAAILMSERVFRTDAYLAQSRQELVHSLEGFLDCSLVLPPSDAPSEQALLSLVPVQRELLRRRYLPSPAKPDPRFYKGLDLNGGPGVPGGPDDPLQRTGILFGGLARDLKRRYPRYLSDITDALSPQVLAAVIFIYFAALSPAITFGGLLGQFLCMPPPPTHPTLSSDPLATVGPDFCPDLTLRTPACISLPRKCSPGPWKWSLTLTPLSLLPTGEKTQNQMGVSELLISTAAQGILFALLAAQPLLVVGFSGPLLVFEEAFFSFCNNNGLEYLVGRVWIGFWLILLVVLVVAFEGSFLVRFISRYTQEIFSFLISLIFIYETFTKLIKIFQSHPLQKHYKHNVTIDPKPQDPLPNTALLSLVLMAGTFFLAMTLRKFKNSSYFPGKLRRVIGDFGVPISILIMVMVDSLIQDTYTQKLSVPSGLKVSNSSARGWIIHPLGLYSHFPIWMMFASALPALLVFILIFLESQITTLIISKPERKLIKGSGFHLDLLLVIGMGGLATLFGMPWLSATTVRSVTHANALTKEQRISGLLVSVLVGLSILMGPILSHIPLAVLFGIFLYMGVTSLSGIQLFDRILLLFKPPKYHPDVPYVKRVQGPPAAQPRVGRECLVPGRAGDDPSLCPQVKTWRMHLFTGIQIICLAGLWAVKSFQATSLALPFVLILTVPLRRLLLPLIFRNLELQCLDADDAKPSFDEEEGRDEYDEVPMPADALSTEPNWLGPTTSLSVKRNDNGIKL</sequence>
<evidence type="ECO:0000256" key="16">
    <source>
        <dbReference type="ARBA" id="ARBA00059376"/>
    </source>
</evidence>
<evidence type="ECO:0000256" key="3">
    <source>
        <dbReference type="ARBA" id="ARBA00022448"/>
    </source>
</evidence>
<evidence type="ECO:0000256" key="4">
    <source>
        <dbReference type="ARBA" id="ARBA00022475"/>
    </source>
</evidence>
<dbReference type="AlphaFoldDB" id="A0AA40HH25"/>
<evidence type="ECO:0000256" key="11">
    <source>
        <dbReference type="ARBA" id="ARBA00023136"/>
    </source>
</evidence>
<feature type="transmembrane region" description="Helical" evidence="19">
    <location>
        <begin position="412"/>
        <end position="434"/>
    </location>
</feature>
<evidence type="ECO:0000256" key="12">
    <source>
        <dbReference type="ARBA" id="ARBA00023139"/>
    </source>
</evidence>
<feature type="compositionally biased region" description="Polar residues" evidence="20">
    <location>
        <begin position="1001"/>
        <end position="1014"/>
    </location>
</feature>
<evidence type="ECO:0000256" key="7">
    <source>
        <dbReference type="ARBA" id="ARBA00022692"/>
    </source>
</evidence>
<feature type="compositionally biased region" description="Acidic residues" evidence="20">
    <location>
        <begin position="981"/>
        <end position="991"/>
    </location>
</feature>
<dbReference type="InterPro" id="IPR016152">
    <property type="entry name" value="PTrfase/Anion_transptr"/>
</dbReference>
<evidence type="ECO:0000256" key="13">
    <source>
        <dbReference type="ARBA" id="ARBA00023180"/>
    </source>
</evidence>
<dbReference type="PRINTS" id="PR00165">
    <property type="entry name" value="ANIONEXCHNGR"/>
</dbReference>
<evidence type="ECO:0000259" key="21">
    <source>
        <dbReference type="Pfam" id="PF00955"/>
    </source>
</evidence>
<dbReference type="PANTHER" id="PTHR11453:SF12">
    <property type="entry name" value="BAND 3 ANION TRANSPORT PROTEIN"/>
    <property type="match status" value="1"/>
</dbReference>
<dbReference type="EMBL" id="JAULJE010000020">
    <property type="protein sequence ID" value="KAK1331120.1"/>
    <property type="molecule type" value="Genomic_DNA"/>
</dbReference>
<accession>A0AA40HH25</accession>
<keyword evidence="6" id="KW-0039">Anion exchange</keyword>
<keyword evidence="9" id="KW-0007">Acetylation</keyword>
<evidence type="ECO:0000313" key="23">
    <source>
        <dbReference type="EMBL" id="KAK1331120.1"/>
    </source>
</evidence>
<dbReference type="GO" id="GO:0015106">
    <property type="term" value="F:bicarbonate transmembrane transporter activity"/>
    <property type="evidence" value="ECO:0007669"/>
    <property type="project" value="TreeGrafter"/>
</dbReference>
<dbReference type="GO" id="GO:0051453">
    <property type="term" value="P:regulation of intracellular pH"/>
    <property type="evidence" value="ECO:0007669"/>
    <property type="project" value="TreeGrafter"/>
</dbReference>
<comment type="caution">
    <text evidence="23">The sequence shown here is derived from an EMBL/GenBank/DDBJ whole genome shotgun (WGS) entry which is preliminary data.</text>
</comment>
<dbReference type="GO" id="GO:0008509">
    <property type="term" value="F:monoatomic anion transmembrane transporter activity"/>
    <property type="evidence" value="ECO:0007669"/>
    <property type="project" value="InterPro"/>
</dbReference>
<feature type="transmembrane region" description="Helical" evidence="19">
    <location>
        <begin position="562"/>
        <end position="587"/>
    </location>
</feature>
<feature type="transmembrane region" description="Helical" evidence="19">
    <location>
        <begin position="815"/>
        <end position="834"/>
    </location>
</feature>
<protein>
    <recommendedName>
        <fullName evidence="19">Anion exchange protein</fullName>
    </recommendedName>
</protein>
<evidence type="ECO:0000256" key="10">
    <source>
        <dbReference type="ARBA" id="ARBA00023065"/>
    </source>
</evidence>
<keyword evidence="5" id="KW-0597">Phosphoprotein</keyword>
<feature type="transmembrane region" description="Helical" evidence="19">
    <location>
        <begin position="520"/>
        <end position="542"/>
    </location>
</feature>
<keyword evidence="24" id="KW-1185">Reference proteome</keyword>
<dbReference type="InterPro" id="IPR001717">
    <property type="entry name" value="Anion_exchange"/>
</dbReference>
<feature type="domain" description="Band 3 cytoplasmic" evidence="22">
    <location>
        <begin position="56"/>
        <end position="329"/>
    </location>
</feature>
<feature type="domain" description="Bicarbonate transporter-like transmembrane" evidence="21">
    <location>
        <begin position="385"/>
        <end position="436"/>
    </location>
</feature>
<comment type="subcellular location">
    <subcellularLocation>
        <location evidence="1">Basolateral cell membrane</location>
        <topology evidence="1">Multi-pass membrane protein</topology>
    </subcellularLocation>
    <subcellularLocation>
        <location evidence="19">Membrane</location>
        <topology evidence="19">Multi-pass membrane protein</topology>
    </subcellularLocation>
</comment>
<dbReference type="Proteomes" id="UP001177744">
    <property type="component" value="Unassembled WGS sequence"/>
</dbReference>
<dbReference type="GO" id="GO:0005452">
    <property type="term" value="F:solute:inorganic anion antiporter activity"/>
    <property type="evidence" value="ECO:0007669"/>
    <property type="project" value="InterPro"/>
</dbReference>
<feature type="region of interest" description="Disordered" evidence="20">
    <location>
        <begin position="1"/>
        <end position="34"/>
    </location>
</feature>
<feature type="transmembrane region" description="Helical" evidence="19">
    <location>
        <begin position="641"/>
        <end position="659"/>
    </location>
</feature>
<evidence type="ECO:0000256" key="15">
    <source>
        <dbReference type="ARBA" id="ARBA00049347"/>
    </source>
</evidence>
<dbReference type="InterPro" id="IPR018241">
    <property type="entry name" value="Anion_exchange_CS"/>
</dbReference>
<dbReference type="Pfam" id="PF00955">
    <property type="entry name" value="HCO3_cotransp"/>
    <property type="match status" value="3"/>
</dbReference>
<dbReference type="FunFam" id="1.10.287.570:FF:000001">
    <property type="entry name" value="Anion exchange protein"/>
    <property type="match status" value="1"/>
</dbReference>
<evidence type="ECO:0000256" key="5">
    <source>
        <dbReference type="ARBA" id="ARBA00022553"/>
    </source>
</evidence>
<dbReference type="GO" id="GO:0008092">
    <property type="term" value="F:cytoskeletal protein binding"/>
    <property type="evidence" value="ECO:0007669"/>
    <property type="project" value="UniProtKB-ARBA"/>
</dbReference>
<dbReference type="InterPro" id="IPR013769">
    <property type="entry name" value="Band3_cytoplasmic_dom"/>
</dbReference>
<dbReference type="Gene3D" id="3.40.930.10">
    <property type="entry name" value="Mannitol-specific EII, Chain A"/>
    <property type="match status" value="1"/>
</dbReference>
<dbReference type="Pfam" id="PF07565">
    <property type="entry name" value="Band_3_cyto"/>
    <property type="match status" value="1"/>
</dbReference>
<evidence type="ECO:0000256" key="14">
    <source>
        <dbReference type="ARBA" id="ARBA00023288"/>
    </source>
</evidence>
<comment type="subunit">
    <text evidence="17">Interacts with TMEM139.</text>
</comment>
<dbReference type="InterPro" id="IPR011531">
    <property type="entry name" value="HCO3_transpt-like_TM_dom"/>
</dbReference>
<feature type="domain" description="Bicarbonate transporter-like transmembrane" evidence="21">
    <location>
        <begin position="628"/>
        <end position="974"/>
    </location>
</feature>
<dbReference type="SUPFAM" id="SSF55804">
    <property type="entry name" value="Phoshotransferase/anion transport protein"/>
    <property type="match status" value="1"/>
</dbReference>
<evidence type="ECO:0000256" key="1">
    <source>
        <dbReference type="ARBA" id="ARBA00004554"/>
    </source>
</evidence>
<comment type="subunit">
    <text evidence="18">A dimer in solution, but in its membrane environment, it exists primarily as a mixture of dimers and tetramers and spans the membrane asymmetrically. Component of the ankyrin-1 complex in the erythrocyte, composed of ANK1, RHCE, RHAG, SLC4A1, EPB42, GYPA, GYPB and AQP1. Interacts with STOM; this interaction positively regulates SLC4A1 activity. Interacts with GYPA; a GYPA monomer is bound at each end of the SLC4A1 dimer forming a heterotetramer. Three SLC4A1 dimers (Band 3-I, Band 3-II and Band 3-III) participates in the ankyrin-1 complex. Interacts (via the cytoplasmic domain) with EPB42; this interaction is mediated by the SLC4A1 Band 3-I dimer. Interacts (via the cytoplasmic domain) directly with ANK1; this interaction is mediated by the SLC4A1 Band 3-II and Band 3-III dimers.</text>
</comment>
<dbReference type="PANTHER" id="PTHR11453">
    <property type="entry name" value="ANION EXCHANGE PROTEIN"/>
    <property type="match status" value="1"/>
</dbReference>
<evidence type="ECO:0000256" key="8">
    <source>
        <dbReference type="ARBA" id="ARBA00022989"/>
    </source>
</evidence>
<feature type="domain" description="Bicarbonate transporter-like transmembrane" evidence="21">
    <location>
        <begin position="499"/>
        <end position="623"/>
    </location>
</feature>
<comment type="function">
    <text evidence="16">Functions both as a transporter that mediates electroneutral anion exchange across the cell membrane and as a structural protein. Component of the ankyrin-1 complex of the erythrocyte membrane; required for normal flexibility and stability of the erythrocyte membrane and for normal erythrocyte shape via the interactions of its cytoplasmic domain with cytoskeletal proteins, glycolytic enzymes, and hemoglobin. Functions as a transporter that mediates the 1:1 exchange of inorganic anions across the erythrocyte membrane. Mediates chloride-bicarbonate exchange in the kidney, and is required for normal acidification of the urine.</text>
</comment>
<proteinExistence type="inferred from homology"/>
<keyword evidence="3 19" id="KW-0813">Transport</keyword>
<dbReference type="PROSITE" id="PS00220">
    <property type="entry name" value="ANION_EXCHANGER_2"/>
    <property type="match status" value="1"/>
</dbReference>
<keyword evidence="14" id="KW-0449">Lipoprotein</keyword>
<evidence type="ECO:0000256" key="18">
    <source>
        <dbReference type="ARBA" id="ARBA00064256"/>
    </source>
</evidence>
<keyword evidence="8 19" id="KW-1133">Transmembrane helix</keyword>
<feature type="transmembrane region" description="Helical" evidence="19">
    <location>
        <begin position="732"/>
        <end position="751"/>
    </location>
</feature>
<feature type="compositionally biased region" description="Acidic residues" evidence="20">
    <location>
        <begin position="1"/>
        <end position="23"/>
    </location>
</feature>
<evidence type="ECO:0000256" key="20">
    <source>
        <dbReference type="SAM" id="MobiDB-lite"/>
    </source>
</evidence>
<evidence type="ECO:0000256" key="6">
    <source>
        <dbReference type="ARBA" id="ARBA00022681"/>
    </source>
</evidence>
<feature type="transmembrane region" description="Helical" evidence="19">
    <location>
        <begin position="841"/>
        <end position="860"/>
    </location>
</feature>
<evidence type="ECO:0000256" key="9">
    <source>
        <dbReference type="ARBA" id="ARBA00022990"/>
    </source>
</evidence>
<keyword evidence="12" id="KW-0564">Palmitate</keyword>
<dbReference type="PRINTS" id="PR01231">
    <property type="entry name" value="HCO3TRNSPORT"/>
</dbReference>
<dbReference type="GO" id="GO:0005737">
    <property type="term" value="C:cytoplasm"/>
    <property type="evidence" value="ECO:0007669"/>
    <property type="project" value="UniProtKB-ARBA"/>
</dbReference>
<feature type="transmembrane region" description="Helical" evidence="19">
    <location>
        <begin position="679"/>
        <end position="696"/>
    </location>
</feature>
<keyword evidence="7 19" id="KW-0812">Transmembrane</keyword>